<dbReference type="CDD" id="cd09272">
    <property type="entry name" value="RNase_HI_RT_Ty1"/>
    <property type="match status" value="1"/>
</dbReference>
<proteinExistence type="predicted"/>
<gene>
    <name evidence="1" type="ORF">U9M48_009098</name>
</gene>
<protein>
    <submittedName>
        <fullName evidence="1">Uncharacterized protein</fullName>
    </submittedName>
</protein>
<reference evidence="1 2" key="1">
    <citation type="submission" date="2024-02" db="EMBL/GenBank/DDBJ databases">
        <title>High-quality chromosome-scale genome assembly of Pensacola bahiagrass (Paspalum notatum Flugge var. saurae).</title>
        <authorList>
            <person name="Vega J.M."/>
            <person name="Podio M."/>
            <person name="Orjuela J."/>
            <person name="Siena L.A."/>
            <person name="Pessino S.C."/>
            <person name="Combes M.C."/>
            <person name="Mariac C."/>
            <person name="Albertini E."/>
            <person name="Pupilli F."/>
            <person name="Ortiz J.P.A."/>
            <person name="Leblanc O."/>
        </authorList>
    </citation>
    <scope>NUCLEOTIDE SEQUENCE [LARGE SCALE GENOMIC DNA]</scope>
    <source>
        <strain evidence="1">R1</strain>
        <tissue evidence="1">Leaf</tissue>
    </source>
</reference>
<evidence type="ECO:0000313" key="1">
    <source>
        <dbReference type="EMBL" id="WVZ58874.1"/>
    </source>
</evidence>
<dbReference type="Proteomes" id="UP001341281">
    <property type="component" value="Chromosome 02"/>
</dbReference>
<organism evidence="1 2">
    <name type="scientific">Paspalum notatum var. saurae</name>
    <dbReference type="NCBI Taxonomy" id="547442"/>
    <lineage>
        <taxon>Eukaryota</taxon>
        <taxon>Viridiplantae</taxon>
        <taxon>Streptophyta</taxon>
        <taxon>Embryophyta</taxon>
        <taxon>Tracheophyta</taxon>
        <taxon>Spermatophyta</taxon>
        <taxon>Magnoliopsida</taxon>
        <taxon>Liliopsida</taxon>
        <taxon>Poales</taxon>
        <taxon>Poaceae</taxon>
        <taxon>PACMAD clade</taxon>
        <taxon>Panicoideae</taxon>
        <taxon>Andropogonodae</taxon>
        <taxon>Paspaleae</taxon>
        <taxon>Paspalinae</taxon>
        <taxon>Paspalum</taxon>
    </lineage>
</organism>
<keyword evidence="2" id="KW-1185">Reference proteome</keyword>
<accession>A0AAQ3SQ98</accession>
<evidence type="ECO:0000313" key="2">
    <source>
        <dbReference type="Proteomes" id="UP001341281"/>
    </source>
</evidence>
<dbReference type="PANTHER" id="PTHR11439">
    <property type="entry name" value="GAG-POL-RELATED RETROTRANSPOSON"/>
    <property type="match status" value="1"/>
</dbReference>
<dbReference type="AlphaFoldDB" id="A0AAQ3SQ98"/>
<sequence>MAPCLKLCIVSNPRGHFSPWIGLSAQQVTLCIEAGSSGVSLGFHEAKSDTSLFVFHRGANTIYSFSMWMTLCSPPLNNSFFAAPLMHCSENLPLRTSASFTTFWFGRSNGGLLLTHRQYMLDILERVGTCWYDGLQTLFHASDPVKDATDFHSLAGALQYLTFTRPDISYVVQQICLHMHDSREPHLAALKRILGTFARLCTWDSIYGPPLNVILWSTRMLIGSAAPTHASPPQAMLCSSATTSCLGRPSGRTRSLTQVTEAAWLRQLLQELHSPPRRATLVYCDNISAVYMSSNPVQHQCTKHIEIDLHFVWERVSFGDLHVLHVRTSSQAVPPHPVADPTAYRSLAGALQYLTFTRPDITYAVQ</sequence>
<dbReference type="PANTHER" id="PTHR11439:SF524">
    <property type="entry name" value="RNA-DIRECTED DNA POLYMERASE, PROTEIN KINASE RLK-PELLE-DLSV FAMILY"/>
    <property type="match status" value="1"/>
</dbReference>
<name>A0AAQ3SQ98_PASNO</name>
<dbReference type="EMBL" id="CP144746">
    <property type="protein sequence ID" value="WVZ58874.1"/>
    <property type="molecule type" value="Genomic_DNA"/>
</dbReference>